<feature type="compositionally biased region" description="Basic residues" evidence="1">
    <location>
        <begin position="763"/>
        <end position="777"/>
    </location>
</feature>
<feature type="compositionally biased region" description="Basic and acidic residues" evidence="1">
    <location>
        <begin position="843"/>
        <end position="852"/>
    </location>
</feature>
<name>A0AAV3ACM4_PYXAD</name>
<feature type="region of interest" description="Disordered" evidence="1">
    <location>
        <begin position="1038"/>
        <end position="1059"/>
    </location>
</feature>
<proteinExistence type="predicted"/>
<dbReference type="PANTHER" id="PTHR15607">
    <property type="entry name" value="SYNAPTONEMAL COMPLEX PROTEIN-RELATED"/>
    <property type="match status" value="1"/>
</dbReference>
<protein>
    <recommendedName>
        <fullName evidence="2">Synaptonemal complex protein 2 Spt16M-like domain-containing protein</fullName>
    </recommendedName>
</protein>
<feature type="compositionally biased region" description="Basic and acidic residues" evidence="1">
    <location>
        <begin position="1089"/>
        <end position="1102"/>
    </location>
</feature>
<sequence length="1277" mass="143485">MLDTLPREIRRKLIFSNEMMAIMSAMGKRILDSGDYDLQVAITEALCRMTSEVQRAELANHWFPMEFVSNAFKKIRDVEFETDCRKFLNLVNGMLGDKRRVFTFPCLSAHLENQKLQTPSDEKLEEFWIDFNIGTQSLSFYVSTADEDHQWETVCITDNEVDVYNIEAVGNKMLLTVALNTAATVGQIKGSRLRIFFDSALDITNVVRKVFGAHKCKGFIKKQSISVAKTTVHVIFDESGSQVLIPESQESMSSGKHNALVYTSDIKTKNQLHLTTPSSSQPNCDEDSVQSSNKMVTPSRPKVSEASISIVVPGAQKAVSPIVPVKTSSLGKAKMKPPLEIINSAQRKMFVVPSHKDNTYCLKKMPANKQKLRKTDVESMKTVENAPHVSKRSPEEQIDFIPDTQFPIGKNTPRLPGFLNTSFGLSKKPTRTVRQNEKASVTNDFLSNKGETSAQNKKPTGTSHLKSQPQEVCKNTKADGQSFKRQNSKNIKMPDASLNGQTKESDVHSQGDDQPKKSDKGSKKESTKVANYQSPGNIVKKKELQKPKDERTKCLHDATQSLLAKIGSKYSCSVVKKKQAEAVWQNISDYSTQNKKGRTQNKVKLKEKRKLTKARKGETCSDIYSFQSAEGDNPTIELGASTTFLPKPTSNATLGITEKPVDKGQKCFTVAKQKSKSPRRHLFSDTDTDRGVDDTKTDFSWLKETASKKKPKILGYSRQKLTNKPETKICRTEEVPKQYRKRKAPCKETFTVSSEKEDDQQVARHKRPQRGAVKRKCYKEASNTESESEELTLPIRKETARDQYGLQAIRKQLCKETPQKPTNLTRRKQDILLNLQDSAITSKADKTPHKNLDISPISSSPESIDQVRAEHLDLETGLPIKNSSFTQLPSSPSPSSSPLASLTLEKSLSIPTVGKNVSKHGPKEYVRTGSKLEVCETVQKNLSPAPSRNSMASVTLDHSTISGMNFLNVPDPDYNEQLVSVSPISGITCLQSHTLTLKKSHCASHRSGSVVKKTANVTHATFHESGPTKRKAVLDLRHKTNDSSHLTDNSIEGSDQGTKRRKIKLLPRRLFPATEVKEPRVSRSLSTFSEKEESTEGLDTWDRSDTDVGVMCQNIGKEYTRKIQSHSRKMDYFTEQSVKSVQKHLTSVETQVRECRMKHLEKFQQTILEEIENFEQDSKALKQMEKEFNNFWSQQTQVMSVYHSNQQKRIGCLKASFENNVSRCTDFEGKIFTSEMHVMKEDMKNVQELLLRKMHEEDLLSVRKGLQSLFTAGAGSL</sequence>
<reference evidence="3" key="1">
    <citation type="thesis" date="2020" institute="ProQuest LLC" country="789 East Eisenhower Parkway, Ann Arbor, MI, USA">
        <title>Comparative Genomics and Chromosome Evolution.</title>
        <authorList>
            <person name="Mudd A.B."/>
        </authorList>
    </citation>
    <scope>NUCLEOTIDE SEQUENCE</scope>
    <source>
        <strain evidence="3">1538</strain>
        <tissue evidence="3">Blood</tissue>
    </source>
</reference>
<dbReference type="Proteomes" id="UP001181693">
    <property type="component" value="Unassembled WGS sequence"/>
</dbReference>
<dbReference type="GO" id="GO:0000800">
    <property type="term" value="C:lateral element"/>
    <property type="evidence" value="ECO:0007669"/>
    <property type="project" value="TreeGrafter"/>
</dbReference>
<evidence type="ECO:0000313" key="3">
    <source>
        <dbReference type="EMBL" id="DBA22101.1"/>
    </source>
</evidence>
<comment type="caution">
    <text evidence="3">The sequence shown here is derived from an EMBL/GenBank/DDBJ whole genome shotgun (WGS) entry which is preliminary data.</text>
</comment>
<dbReference type="InterPro" id="IPR040560">
    <property type="entry name" value="SYCP2_SLD"/>
</dbReference>
<feature type="region of interest" description="Disordered" evidence="1">
    <location>
        <begin position="842"/>
        <end position="862"/>
    </location>
</feature>
<evidence type="ECO:0000256" key="1">
    <source>
        <dbReference type="SAM" id="MobiDB-lite"/>
    </source>
</evidence>
<dbReference type="GO" id="GO:0007143">
    <property type="term" value="P:female meiotic nuclear division"/>
    <property type="evidence" value="ECO:0007669"/>
    <property type="project" value="TreeGrafter"/>
</dbReference>
<feature type="region of interest" description="Disordered" evidence="1">
    <location>
        <begin position="750"/>
        <end position="796"/>
    </location>
</feature>
<organism evidence="3 4">
    <name type="scientific">Pyxicephalus adspersus</name>
    <name type="common">African bullfrog</name>
    <dbReference type="NCBI Taxonomy" id="30357"/>
    <lineage>
        <taxon>Eukaryota</taxon>
        <taxon>Metazoa</taxon>
        <taxon>Chordata</taxon>
        <taxon>Craniata</taxon>
        <taxon>Vertebrata</taxon>
        <taxon>Euteleostomi</taxon>
        <taxon>Amphibia</taxon>
        <taxon>Batrachia</taxon>
        <taxon>Anura</taxon>
        <taxon>Neobatrachia</taxon>
        <taxon>Ranoidea</taxon>
        <taxon>Pyxicephalidae</taxon>
        <taxon>Pyxicephalinae</taxon>
        <taxon>Pyxicephalus</taxon>
    </lineage>
</organism>
<dbReference type="GO" id="GO:0000779">
    <property type="term" value="C:condensed chromosome, centromeric region"/>
    <property type="evidence" value="ECO:0007669"/>
    <property type="project" value="TreeGrafter"/>
</dbReference>
<feature type="compositionally biased region" description="Polar residues" evidence="1">
    <location>
        <begin position="438"/>
        <end position="470"/>
    </location>
</feature>
<dbReference type="AlphaFoldDB" id="A0AAV3ACM4"/>
<feature type="compositionally biased region" description="Basic and acidic residues" evidence="1">
    <location>
        <begin position="540"/>
        <end position="550"/>
    </location>
</feature>
<feature type="compositionally biased region" description="Polar residues" evidence="1">
    <location>
        <begin position="273"/>
        <end position="296"/>
    </location>
</feature>
<feature type="region of interest" description="Disordered" evidence="1">
    <location>
        <begin position="1082"/>
        <end position="1102"/>
    </location>
</feature>
<feature type="compositionally biased region" description="Polar residues" evidence="1">
    <location>
        <begin position="1043"/>
        <end position="1056"/>
    </location>
</feature>
<feature type="region of interest" description="Disordered" evidence="1">
    <location>
        <begin position="371"/>
        <end position="550"/>
    </location>
</feature>
<feature type="region of interest" description="Disordered" evidence="1">
    <location>
        <begin position="273"/>
        <end position="300"/>
    </location>
</feature>
<dbReference type="GO" id="GO:0007140">
    <property type="term" value="P:male meiotic nuclear division"/>
    <property type="evidence" value="ECO:0007669"/>
    <property type="project" value="TreeGrafter"/>
</dbReference>
<feature type="compositionally biased region" description="Basic and acidic residues" evidence="1">
    <location>
        <begin position="503"/>
        <end position="527"/>
    </location>
</feature>
<dbReference type="PANTHER" id="PTHR15607:SF12">
    <property type="entry name" value="SYNAPTONEMAL COMPLEX PROTEIN 2"/>
    <property type="match status" value="1"/>
</dbReference>
<dbReference type="Pfam" id="PF18584">
    <property type="entry name" value="SYCP2_SLD"/>
    <property type="match status" value="1"/>
</dbReference>
<evidence type="ECO:0000259" key="2">
    <source>
        <dbReference type="Pfam" id="PF18584"/>
    </source>
</evidence>
<dbReference type="InterPro" id="IPR024835">
    <property type="entry name" value="SYCP2-like"/>
</dbReference>
<evidence type="ECO:0000313" key="4">
    <source>
        <dbReference type="Proteomes" id="UP001181693"/>
    </source>
</evidence>
<keyword evidence="4" id="KW-1185">Reference proteome</keyword>
<gene>
    <name evidence="3" type="ORF">GDO54_013167</name>
</gene>
<feature type="domain" description="Synaptonemal complex protein 2 Spt16M-like" evidence="2">
    <location>
        <begin position="101"/>
        <end position="212"/>
    </location>
</feature>
<dbReference type="EMBL" id="DYDO01000006">
    <property type="protein sequence ID" value="DBA22101.1"/>
    <property type="molecule type" value="Genomic_DNA"/>
</dbReference>
<accession>A0AAV3ACM4</accession>